<dbReference type="InterPro" id="IPR008983">
    <property type="entry name" value="Tumour_necrosis_fac-like_dom"/>
</dbReference>
<keyword evidence="3" id="KW-1185">Reference proteome</keyword>
<dbReference type="AlphaFoldDB" id="A0AAN8Q9N8"/>
<organism evidence="2 3">
    <name type="scientific">Coregonus suidteri</name>
    <dbReference type="NCBI Taxonomy" id="861788"/>
    <lineage>
        <taxon>Eukaryota</taxon>
        <taxon>Metazoa</taxon>
        <taxon>Chordata</taxon>
        <taxon>Craniata</taxon>
        <taxon>Vertebrata</taxon>
        <taxon>Euteleostomi</taxon>
        <taxon>Actinopterygii</taxon>
        <taxon>Neopterygii</taxon>
        <taxon>Teleostei</taxon>
        <taxon>Protacanthopterygii</taxon>
        <taxon>Salmoniformes</taxon>
        <taxon>Salmonidae</taxon>
        <taxon>Coregoninae</taxon>
        <taxon>Coregonus</taxon>
    </lineage>
</organism>
<dbReference type="SUPFAM" id="SSF49842">
    <property type="entry name" value="TNF-like"/>
    <property type="match status" value="1"/>
</dbReference>
<accession>A0AAN8Q9N8</accession>
<feature type="coiled-coil region" evidence="1">
    <location>
        <begin position="2"/>
        <end position="43"/>
    </location>
</feature>
<comment type="caution">
    <text evidence="2">The sequence shown here is derived from an EMBL/GenBank/DDBJ whole genome shotgun (WGS) entry which is preliminary data.</text>
</comment>
<evidence type="ECO:0000313" key="2">
    <source>
        <dbReference type="EMBL" id="KAK6296689.1"/>
    </source>
</evidence>
<reference evidence="2 3" key="1">
    <citation type="submission" date="2021-04" db="EMBL/GenBank/DDBJ databases">
        <authorList>
            <person name="De Guttry C."/>
            <person name="Zahm M."/>
            <person name="Klopp C."/>
            <person name="Cabau C."/>
            <person name="Louis A."/>
            <person name="Berthelot C."/>
            <person name="Parey E."/>
            <person name="Roest Crollius H."/>
            <person name="Montfort J."/>
            <person name="Robinson-Rechavi M."/>
            <person name="Bucao C."/>
            <person name="Bouchez O."/>
            <person name="Gislard M."/>
            <person name="Lluch J."/>
            <person name="Milhes M."/>
            <person name="Lampietro C."/>
            <person name="Lopez Roques C."/>
            <person name="Donnadieu C."/>
            <person name="Braasch I."/>
            <person name="Desvignes T."/>
            <person name="Postlethwait J."/>
            <person name="Bobe J."/>
            <person name="Wedekind C."/>
            <person name="Guiguen Y."/>
        </authorList>
    </citation>
    <scope>NUCLEOTIDE SEQUENCE [LARGE SCALE GENOMIC DNA]</scope>
    <source>
        <strain evidence="2">Cs_M1</strain>
        <tissue evidence="2">Blood</tissue>
    </source>
</reference>
<evidence type="ECO:0000313" key="3">
    <source>
        <dbReference type="Proteomes" id="UP001356427"/>
    </source>
</evidence>
<dbReference type="Gene3D" id="2.60.120.40">
    <property type="match status" value="1"/>
</dbReference>
<protein>
    <submittedName>
        <fullName evidence="2">Uncharacterized protein</fullName>
    </submittedName>
</protein>
<name>A0AAN8Q9N8_9TELE</name>
<keyword evidence="1" id="KW-0175">Coiled coil</keyword>
<sequence length="118" mass="13114">MVAEQTVELRNMEAKLRDSEKQVEELKTKNTALEARMTTSESQLWDLKSECSAGRPKVAFYTSLSNSGAMHVGPFNTETTLVYKTVITNIGTAYSPTTVSVFSAYTPTYMSTVASYRH</sequence>
<dbReference type="Proteomes" id="UP001356427">
    <property type="component" value="Unassembled WGS sequence"/>
</dbReference>
<dbReference type="EMBL" id="JAGTTL010000032">
    <property type="protein sequence ID" value="KAK6296689.1"/>
    <property type="molecule type" value="Genomic_DNA"/>
</dbReference>
<evidence type="ECO:0000256" key="1">
    <source>
        <dbReference type="SAM" id="Coils"/>
    </source>
</evidence>
<proteinExistence type="predicted"/>
<gene>
    <name evidence="2" type="ORF">J4Q44_G00328310</name>
</gene>